<reference evidence="10" key="1">
    <citation type="submission" date="2025-08" db="UniProtKB">
        <authorList>
            <consortium name="RefSeq"/>
        </authorList>
    </citation>
    <scope>IDENTIFICATION</scope>
</reference>
<feature type="transmembrane region" description="Helical" evidence="7">
    <location>
        <begin position="49"/>
        <end position="69"/>
    </location>
</feature>
<dbReference type="CTD" id="6007"/>
<evidence type="ECO:0000259" key="8">
    <source>
        <dbReference type="Pfam" id="PF00909"/>
    </source>
</evidence>
<evidence type="ECO:0000256" key="4">
    <source>
        <dbReference type="ARBA" id="ARBA00022989"/>
    </source>
</evidence>
<evidence type="ECO:0000313" key="10">
    <source>
        <dbReference type="RefSeq" id="XP_031435684.1"/>
    </source>
</evidence>
<comment type="similarity">
    <text evidence="2">Belongs to the ammonium transporter (TC 2.A.49) family. Rh subfamily.</text>
</comment>
<dbReference type="GeneID" id="105895506"/>
<protein>
    <submittedName>
        <fullName evidence="10">Rh blood group, D antigen isoform X2</fullName>
    </submittedName>
</protein>
<evidence type="ECO:0000256" key="6">
    <source>
        <dbReference type="ARBA" id="ARBA00025220"/>
    </source>
</evidence>
<dbReference type="PRINTS" id="PR00342">
    <property type="entry name" value="RHESUSRHD"/>
</dbReference>
<keyword evidence="5 7" id="KW-0472">Membrane</keyword>
<proteinExistence type="inferred from homology"/>
<feature type="transmembrane region" description="Helical" evidence="7">
    <location>
        <begin position="335"/>
        <end position="361"/>
    </location>
</feature>
<comment type="subcellular location">
    <subcellularLocation>
        <location evidence="1">Membrane</location>
        <topology evidence="1">Multi-pass membrane protein</topology>
    </subcellularLocation>
</comment>
<feature type="transmembrane region" description="Helical" evidence="7">
    <location>
        <begin position="16"/>
        <end position="37"/>
    </location>
</feature>
<dbReference type="InterPro" id="IPR029020">
    <property type="entry name" value="Ammonium/urea_transptr"/>
</dbReference>
<keyword evidence="9" id="KW-1185">Reference proteome</keyword>
<dbReference type="AlphaFoldDB" id="A0A6P8G8G2"/>
<feature type="transmembrane region" description="Helical" evidence="7">
    <location>
        <begin position="164"/>
        <end position="182"/>
    </location>
</feature>
<feature type="transmembrane region" description="Helical" evidence="7">
    <location>
        <begin position="265"/>
        <end position="285"/>
    </location>
</feature>
<evidence type="ECO:0000256" key="3">
    <source>
        <dbReference type="ARBA" id="ARBA00022692"/>
    </source>
</evidence>
<dbReference type="Gene3D" id="1.10.3430.10">
    <property type="entry name" value="Ammonium transporter AmtB like domains"/>
    <property type="match status" value="2"/>
</dbReference>
<dbReference type="GO" id="GO:0008519">
    <property type="term" value="F:ammonium channel activity"/>
    <property type="evidence" value="ECO:0007669"/>
    <property type="project" value="InterPro"/>
</dbReference>
<dbReference type="GO" id="GO:0097272">
    <property type="term" value="P:ammonium homeostasis"/>
    <property type="evidence" value="ECO:0007669"/>
    <property type="project" value="TreeGrafter"/>
</dbReference>
<evidence type="ECO:0000256" key="7">
    <source>
        <dbReference type="SAM" id="Phobius"/>
    </source>
</evidence>
<feature type="domain" description="Ammonium transporter AmtB-like" evidence="8">
    <location>
        <begin position="209"/>
        <end position="376"/>
    </location>
</feature>
<dbReference type="Pfam" id="PF00909">
    <property type="entry name" value="Ammonium_transp"/>
    <property type="match status" value="2"/>
</dbReference>
<keyword evidence="4 7" id="KW-1133">Transmembrane helix</keyword>
<feature type="transmembrane region" description="Helical" evidence="7">
    <location>
        <begin position="132"/>
        <end position="152"/>
    </location>
</feature>
<sequence length="388" mass="43036">MAPQYAPSLRSRLPPIAFLLETVFILFFVFYVDVSYVHSIRFYAEFQDVHVMVFMGFGFFSTFLVRYGFSSSGFSLLVAAMAVQWAIVVQTLLHLPYLGRMRLTIESLVFAEMSAASSLIAMGVVLGKTNPVHLLLMSLMEVAGFTLNHWLLQTLLKVKLQHSLMLLHIYGAFFGIMTSWTLGKGIEPRHEKEKSDRKMALFSLFAQINIICSTYLSMAVSAVTAIAISVLSNPRGKINMLHVQSGILAGGVAVGATMSTFPLPWVAMAVGLSAGIMSTLGSIYIKPLMQIVFKCHDTCSILSVYGIPGILGWFVRLFLQLANSDSTTVAVRFAAYHITILLITLASSVTLGVITGVILKLKIWRPPQDRKCYDDQAFWEFPHLAERK</sequence>
<dbReference type="InterPro" id="IPR024041">
    <property type="entry name" value="NH4_transpt_AmtB-like_dom"/>
</dbReference>
<accession>A0A6P8G8G2</accession>
<comment type="function">
    <text evidence="6">Functions as an ammonia transporter. May play a role in the elimination of ammonia in the gill.</text>
</comment>
<feature type="domain" description="Ammonium transporter AmtB-like" evidence="8">
    <location>
        <begin position="42"/>
        <end position="202"/>
    </location>
</feature>
<dbReference type="Proteomes" id="UP000515152">
    <property type="component" value="Chromosome 14"/>
</dbReference>
<feature type="transmembrane region" description="Helical" evidence="7">
    <location>
        <begin position="297"/>
        <end position="315"/>
    </location>
</feature>
<dbReference type="PANTHER" id="PTHR11730">
    <property type="entry name" value="AMMONIUM TRANSPORTER"/>
    <property type="match status" value="1"/>
</dbReference>
<keyword evidence="3 7" id="KW-0812">Transmembrane</keyword>
<dbReference type="PANTHER" id="PTHR11730:SF120">
    <property type="entry name" value="RH BLOOD GROUP, D ANTIGEN"/>
    <property type="match status" value="1"/>
</dbReference>
<feature type="transmembrane region" description="Helical" evidence="7">
    <location>
        <begin position="75"/>
        <end position="95"/>
    </location>
</feature>
<evidence type="ECO:0000256" key="5">
    <source>
        <dbReference type="ARBA" id="ARBA00023136"/>
    </source>
</evidence>
<dbReference type="InterPro" id="IPR002229">
    <property type="entry name" value="RhesusRHD"/>
</dbReference>
<organism evidence="9 10">
    <name type="scientific">Clupea harengus</name>
    <name type="common">Atlantic herring</name>
    <dbReference type="NCBI Taxonomy" id="7950"/>
    <lineage>
        <taxon>Eukaryota</taxon>
        <taxon>Metazoa</taxon>
        <taxon>Chordata</taxon>
        <taxon>Craniata</taxon>
        <taxon>Vertebrata</taxon>
        <taxon>Euteleostomi</taxon>
        <taxon>Actinopterygii</taxon>
        <taxon>Neopterygii</taxon>
        <taxon>Teleostei</taxon>
        <taxon>Clupei</taxon>
        <taxon>Clupeiformes</taxon>
        <taxon>Clupeoidei</taxon>
        <taxon>Clupeidae</taxon>
        <taxon>Clupea</taxon>
    </lineage>
</organism>
<feature type="transmembrane region" description="Helical" evidence="7">
    <location>
        <begin position="202"/>
        <end position="228"/>
    </location>
</feature>
<feature type="transmembrane region" description="Helical" evidence="7">
    <location>
        <begin position="107"/>
        <end position="126"/>
    </location>
</feature>
<dbReference type="RefSeq" id="XP_031435684.1">
    <property type="nucleotide sequence ID" value="XM_031579824.2"/>
</dbReference>
<evidence type="ECO:0000313" key="9">
    <source>
        <dbReference type="Proteomes" id="UP000515152"/>
    </source>
</evidence>
<gene>
    <name evidence="10" type="primary">rhd</name>
</gene>
<evidence type="ECO:0000256" key="1">
    <source>
        <dbReference type="ARBA" id="ARBA00004141"/>
    </source>
</evidence>
<evidence type="ECO:0000256" key="2">
    <source>
        <dbReference type="ARBA" id="ARBA00011036"/>
    </source>
</evidence>
<name>A0A6P8G8G2_CLUHA</name>
<dbReference type="SUPFAM" id="SSF111352">
    <property type="entry name" value="Ammonium transporter"/>
    <property type="match status" value="1"/>
</dbReference>
<dbReference type="GO" id="GO:0005886">
    <property type="term" value="C:plasma membrane"/>
    <property type="evidence" value="ECO:0007669"/>
    <property type="project" value="InterPro"/>
</dbReference>